<sequence length="59" mass="6381">MDDYGMDDCHMDSLEEDEDAIVGQFTPEGDQANFSANMDDTIVPMSSSMAEPSAGRAEC</sequence>
<gene>
    <name evidence="1" type="ORF">E2562_000183</name>
</gene>
<evidence type="ECO:0000313" key="2">
    <source>
        <dbReference type="Proteomes" id="UP000479710"/>
    </source>
</evidence>
<dbReference type="Proteomes" id="UP000479710">
    <property type="component" value="Unassembled WGS sequence"/>
</dbReference>
<proteinExistence type="predicted"/>
<dbReference type="EMBL" id="SPHZ02000006">
    <property type="protein sequence ID" value="KAF0909871.1"/>
    <property type="molecule type" value="Genomic_DNA"/>
</dbReference>
<keyword evidence="2" id="KW-1185">Reference proteome</keyword>
<protein>
    <submittedName>
        <fullName evidence="1">Uncharacterized protein</fullName>
    </submittedName>
</protein>
<organism evidence="1 2">
    <name type="scientific">Oryza meyeriana var. granulata</name>
    <dbReference type="NCBI Taxonomy" id="110450"/>
    <lineage>
        <taxon>Eukaryota</taxon>
        <taxon>Viridiplantae</taxon>
        <taxon>Streptophyta</taxon>
        <taxon>Embryophyta</taxon>
        <taxon>Tracheophyta</taxon>
        <taxon>Spermatophyta</taxon>
        <taxon>Magnoliopsida</taxon>
        <taxon>Liliopsida</taxon>
        <taxon>Poales</taxon>
        <taxon>Poaceae</taxon>
        <taxon>BOP clade</taxon>
        <taxon>Oryzoideae</taxon>
        <taxon>Oryzeae</taxon>
        <taxon>Oryzinae</taxon>
        <taxon>Oryza</taxon>
        <taxon>Oryza meyeriana</taxon>
    </lineage>
</organism>
<evidence type="ECO:0000313" key="1">
    <source>
        <dbReference type="EMBL" id="KAF0909871.1"/>
    </source>
</evidence>
<accession>A0A6G1DBT1</accession>
<name>A0A6G1DBT1_9ORYZ</name>
<dbReference type="OrthoDB" id="715686at2759"/>
<dbReference type="AlphaFoldDB" id="A0A6G1DBT1"/>
<comment type="caution">
    <text evidence="1">The sequence shown here is derived from an EMBL/GenBank/DDBJ whole genome shotgun (WGS) entry which is preliminary data.</text>
</comment>
<reference evidence="1 2" key="1">
    <citation type="submission" date="2019-11" db="EMBL/GenBank/DDBJ databases">
        <title>Whole genome sequence of Oryza granulata.</title>
        <authorList>
            <person name="Li W."/>
        </authorList>
    </citation>
    <scope>NUCLEOTIDE SEQUENCE [LARGE SCALE GENOMIC DNA]</scope>
    <source>
        <strain evidence="2">cv. Menghai</strain>
        <tissue evidence="1">Leaf</tissue>
    </source>
</reference>